<reference evidence="1 2" key="1">
    <citation type="submission" date="2016-08" db="EMBL/GenBank/DDBJ databases">
        <authorList>
            <person name="Loux V."/>
            <person name="Rue O."/>
        </authorList>
    </citation>
    <scope>NUCLEOTIDE SEQUENCE [LARGE SCALE GENOMIC DNA]</scope>
    <source>
        <strain evidence="1 2">WSBC_10311</strain>
    </source>
</reference>
<accession>A0AB37Z1S1</accession>
<dbReference type="Proteomes" id="UP000195728">
    <property type="component" value="Unassembled WGS sequence"/>
</dbReference>
<dbReference type="EMBL" id="FMBG01000025">
    <property type="protein sequence ID" value="SCC68859.1"/>
    <property type="molecule type" value="Genomic_DNA"/>
</dbReference>
<evidence type="ECO:0008006" key="3">
    <source>
        <dbReference type="Google" id="ProtNLM"/>
    </source>
</evidence>
<sequence length="877" mass="103256">MNVDVYTYDDPKCWRNHSKYNKIKNAIHICATKNMKDGIVEAYQNKEEREFCYVFTIREIIDELLTRWNLPEEQLKQYLKLSRVINELNTENAELKNAFKNNRPDILETIRFLTYTGVKPIDLTTINLENNELTEKERLFQQIWFEVEGKDSTYTNIRNKLRKGWGIEEIKEKINKLLKESERPALDVGMNQLVLHGFYFITPEQQIFLQALRKAGFSITFFNFYDQRFPETFDFIKGFISKEYQWTDNWKIESNRENKEESLGTEFLSAFEGENAPGGTLKKEVIRYNSFFDFLNDVIVPNYPIGETEDDEDKNKDKVQIIATNADMLNEILVQYYPDKFAENRNFLQYPIGQFISKIHQMIDDNTLILNEDILISAFSSGWLYNPITKKNARDYTYLLKQLLPFFGNCRTIHGDWLPRFSNLMKHYKEILPAFEGPDDDRVVTSVRSPFSKFAHFSLSKKQVEEVHYFVKQLVFIAEELFDIEAREASISEHFDKLLGILDKYNPIQHSKLLQDETDIIHSLNEKLKKIQDDNFFLYDDVGEAINVYLSGKLSNTDEAFIKPFIEVDGEAFKQNIHTFYLTGLDEKGLPLDEFSTPWPLQEVTFEKLSIRHEVLELHTLRNQSIKQISRYLLFIALEFLLDKSTELSWMQNFLDKEDLQPAVYVHQLGLKVIDYKEKANHLVVKTRPNPVDFEDIAVDINDEDLTELTFTDFLIEYNQCKRRFYFSYILGHSPVFTDEFIHQFMFTELIRLVKRSTTLADEKVIKTVSELFPHWTNYKKEVMAETFIKIARQDEELEPVSGNIRISKARKNFQLPGLTNAKRNEWIEETVKNKPSLLIDMKEDVMNENIFHAKPGENCRYCPHVDICSEGRHLIG</sequence>
<name>A0AB37Z1S1_9BACI</name>
<gene>
    <name evidence="1" type="ORF">BC10311_06197</name>
</gene>
<comment type="caution">
    <text evidence="1">The sequence shown here is derived from an EMBL/GenBank/DDBJ whole genome shotgun (WGS) entry which is preliminary data.</text>
</comment>
<dbReference type="RefSeq" id="WP_262366844.1">
    <property type="nucleotide sequence ID" value="NZ_FMBG01000025.1"/>
</dbReference>
<protein>
    <recommendedName>
        <fullName evidence="3">PD-(D/E)XK endonuclease-like domain-containing protein</fullName>
    </recommendedName>
</protein>
<proteinExistence type="predicted"/>
<evidence type="ECO:0000313" key="2">
    <source>
        <dbReference type="Proteomes" id="UP000195728"/>
    </source>
</evidence>
<dbReference type="AlphaFoldDB" id="A0AB37Z1S1"/>
<evidence type="ECO:0000313" key="1">
    <source>
        <dbReference type="EMBL" id="SCC68859.1"/>
    </source>
</evidence>
<organism evidence="1 2">
    <name type="scientific">Bacillus wiedmannii</name>
    <dbReference type="NCBI Taxonomy" id="1890302"/>
    <lineage>
        <taxon>Bacteria</taxon>
        <taxon>Bacillati</taxon>
        <taxon>Bacillota</taxon>
        <taxon>Bacilli</taxon>
        <taxon>Bacillales</taxon>
        <taxon>Bacillaceae</taxon>
        <taxon>Bacillus</taxon>
        <taxon>Bacillus cereus group</taxon>
    </lineage>
</organism>